<proteinExistence type="predicted"/>
<gene>
    <name evidence="1" type="ORF">GPNADHDJ_00204</name>
</gene>
<sequence length="96" mass="11109">MSRNDSESQPERYRLKDERNLIGEAVYRKRAYAWISWELAGEKAGGHSLAIWMINETQLLKIRPAVRAGTSRNYQLKRLLGEGLSPQPRVIRPKCK</sequence>
<dbReference type="EMBL" id="CP060025">
    <property type="protein sequence ID" value="QNG76038.1"/>
    <property type="molecule type" value="Genomic_DNA"/>
</dbReference>
<accession>A0AAX1I880</accession>
<evidence type="ECO:0000313" key="2">
    <source>
        <dbReference type="Proteomes" id="UP000515598"/>
    </source>
</evidence>
<dbReference type="Proteomes" id="UP000515598">
    <property type="component" value="Chromosome"/>
</dbReference>
<protein>
    <submittedName>
        <fullName evidence="1">Uncharacterized protein</fullName>
    </submittedName>
</protein>
<organism evidence="1 2">
    <name type="scientific">Stenotrophomonas maltophilia</name>
    <name type="common">Pseudomonas maltophilia</name>
    <name type="synonym">Xanthomonas maltophilia</name>
    <dbReference type="NCBI Taxonomy" id="40324"/>
    <lineage>
        <taxon>Bacteria</taxon>
        <taxon>Pseudomonadati</taxon>
        <taxon>Pseudomonadota</taxon>
        <taxon>Gammaproteobacteria</taxon>
        <taxon>Lysobacterales</taxon>
        <taxon>Lysobacteraceae</taxon>
        <taxon>Stenotrophomonas</taxon>
        <taxon>Stenotrophomonas maltophilia group</taxon>
    </lineage>
</organism>
<reference evidence="1 2" key="1">
    <citation type="submission" date="2020-08" db="EMBL/GenBank/DDBJ databases">
        <title>Phenotypic and transcriptomic analysis of seven clinical Stenotrophomonas maltophilia isolates identify a small set of shared and commonly regulated genes involved in biofilm lifestyle.</title>
        <authorList>
            <person name="Alio I."/>
            <person name="Gudzuhn M."/>
            <person name="Streit W."/>
        </authorList>
    </citation>
    <scope>NUCLEOTIDE SEQUENCE [LARGE SCALE GENOMIC DNA]</scope>
    <source>
        <strain evidence="1 2">UHH_SKK55</strain>
    </source>
</reference>
<name>A0AAX1I880_STEMA</name>
<evidence type="ECO:0000313" key="1">
    <source>
        <dbReference type="EMBL" id="QNG76038.1"/>
    </source>
</evidence>
<dbReference type="AlphaFoldDB" id="A0AAX1I880"/>